<comment type="caution">
    <text evidence="4">The sequence shown here is derived from an EMBL/GenBank/DDBJ whole genome shotgun (WGS) entry which is preliminary data.</text>
</comment>
<dbReference type="Proteomes" id="UP001293593">
    <property type="component" value="Unassembled WGS sequence"/>
</dbReference>
<dbReference type="AlphaFoldDB" id="A0AAE1IUS6"/>
<feature type="compositionally biased region" description="Basic and acidic residues" evidence="1">
    <location>
        <begin position="312"/>
        <end position="327"/>
    </location>
</feature>
<sequence>MIMTETVRLRLLFEDQHMLSKSKKKEGLQQSWCLLKTQTNTISDVASYIVDTFRLRRTCPDGIILSMDGFVLPPFESRAILKDKDIVCVRRKGSASTASEAVMLTSAPQDHPHVELPKLLANEMFQEETRGYKSISEEDNIDPFKDTLYLEYKSPNNAASKKRKATKKLRDSRKKIKLSSCEKLSVTPEEPLENNGSFQGCGIHHQSSLVNKDNGKSSNLSSQPDKSKTIDNKKQSNGISEPMPNELRFCHPEDGGKGKAHISNSLSGTKKVPSRSARRKKAQRQWLRERLKLEKEELHHSPLSERNVQELPVKDNRSNASDVHQEPIEESDTEDDVVAVEIRPGHIRFEPLSKDHATPQDQFPMETFRWNGITNKKKMQKWGIEKTTFHKVDHHKHSSQECPRVQNAEEPEALMPVDFDKLKSYTGLPKQGDVVAYRLIELSSSWTPEISSFRVAKISWYDPEKNRIRLEPVPEYPFDFGKKVDEKESSMQPDSSPYGEDGSLEIDYSSLVDVRMIKHGNRELANAVTSSDVLADPTKATKSRIDELMSDQTDTQSCNPHQESEGHMPVKENKELNVWDEINEALTEKKAKLSMENGWNKGQNSGSRSWSNRSLRCSALGPTVALLRAQNGLGEETRQQ</sequence>
<evidence type="ECO:0000256" key="1">
    <source>
        <dbReference type="SAM" id="MobiDB-lite"/>
    </source>
</evidence>
<protein>
    <recommendedName>
        <fullName evidence="6">Coilin</fullName>
    </recommendedName>
</protein>
<feature type="compositionally biased region" description="Basic and acidic residues" evidence="1">
    <location>
        <begin position="286"/>
        <end position="303"/>
    </location>
</feature>
<feature type="compositionally biased region" description="Polar residues" evidence="1">
    <location>
        <begin position="205"/>
        <end position="224"/>
    </location>
</feature>
<dbReference type="GO" id="GO:0030619">
    <property type="term" value="F:U1 snRNA binding"/>
    <property type="evidence" value="ECO:0007669"/>
    <property type="project" value="TreeGrafter"/>
</dbReference>
<evidence type="ECO:0000313" key="4">
    <source>
        <dbReference type="EMBL" id="KAK4256648.1"/>
    </source>
</evidence>
<feature type="domain" description="Coilin N-terminal" evidence="2">
    <location>
        <begin position="7"/>
        <end position="175"/>
    </location>
</feature>
<dbReference type="PANTHER" id="PTHR15197:SF0">
    <property type="entry name" value="COILIN"/>
    <property type="match status" value="1"/>
</dbReference>
<evidence type="ECO:0008006" key="6">
    <source>
        <dbReference type="Google" id="ProtNLM"/>
    </source>
</evidence>
<dbReference type="GO" id="GO:0030620">
    <property type="term" value="F:U2 snRNA binding"/>
    <property type="evidence" value="ECO:0007669"/>
    <property type="project" value="TreeGrafter"/>
</dbReference>
<dbReference type="InterPro" id="IPR031722">
    <property type="entry name" value="Coilin_N"/>
</dbReference>
<feature type="region of interest" description="Disordered" evidence="1">
    <location>
        <begin position="549"/>
        <end position="574"/>
    </location>
</feature>
<feature type="compositionally biased region" description="Basic and acidic residues" evidence="1">
    <location>
        <begin position="225"/>
        <end position="234"/>
    </location>
</feature>
<evidence type="ECO:0000313" key="5">
    <source>
        <dbReference type="Proteomes" id="UP001293593"/>
    </source>
</evidence>
<accession>A0AAE1IUS6</accession>
<evidence type="ECO:0000259" key="3">
    <source>
        <dbReference type="Pfam" id="PF23086"/>
    </source>
</evidence>
<proteinExistence type="predicted"/>
<feature type="compositionally biased region" description="Basic and acidic residues" evidence="1">
    <location>
        <begin position="562"/>
        <end position="574"/>
    </location>
</feature>
<organism evidence="4 5">
    <name type="scientific">Acacia crassicarpa</name>
    <name type="common">northern wattle</name>
    <dbReference type="NCBI Taxonomy" id="499986"/>
    <lineage>
        <taxon>Eukaryota</taxon>
        <taxon>Viridiplantae</taxon>
        <taxon>Streptophyta</taxon>
        <taxon>Embryophyta</taxon>
        <taxon>Tracheophyta</taxon>
        <taxon>Spermatophyta</taxon>
        <taxon>Magnoliopsida</taxon>
        <taxon>eudicotyledons</taxon>
        <taxon>Gunneridae</taxon>
        <taxon>Pentapetalae</taxon>
        <taxon>rosids</taxon>
        <taxon>fabids</taxon>
        <taxon>Fabales</taxon>
        <taxon>Fabaceae</taxon>
        <taxon>Caesalpinioideae</taxon>
        <taxon>mimosoid clade</taxon>
        <taxon>Acacieae</taxon>
        <taxon>Acacia</taxon>
    </lineage>
</organism>
<name>A0AAE1IUS6_9FABA</name>
<dbReference type="GO" id="GO:0000387">
    <property type="term" value="P:spliceosomal snRNP assembly"/>
    <property type="evidence" value="ECO:0007669"/>
    <property type="project" value="TreeGrafter"/>
</dbReference>
<dbReference type="InterPro" id="IPR024822">
    <property type="entry name" value="Coilin"/>
</dbReference>
<feature type="compositionally biased region" description="Polar residues" evidence="1">
    <location>
        <begin position="600"/>
        <end position="613"/>
    </location>
</feature>
<evidence type="ECO:0000259" key="2">
    <source>
        <dbReference type="Pfam" id="PF15862"/>
    </source>
</evidence>
<dbReference type="Pfam" id="PF15862">
    <property type="entry name" value="Coilin_N"/>
    <property type="match status" value="1"/>
</dbReference>
<feature type="compositionally biased region" description="Basic and acidic residues" evidence="1">
    <location>
        <begin position="248"/>
        <end position="257"/>
    </location>
</feature>
<feature type="compositionally biased region" description="Basic residues" evidence="1">
    <location>
        <begin position="272"/>
        <end position="283"/>
    </location>
</feature>
<feature type="region of interest" description="Disordered" evidence="1">
    <location>
        <begin position="594"/>
        <end position="613"/>
    </location>
</feature>
<dbReference type="EMBL" id="JAWXYG010000012">
    <property type="protein sequence ID" value="KAK4256648.1"/>
    <property type="molecule type" value="Genomic_DNA"/>
</dbReference>
<keyword evidence="5" id="KW-1185">Reference proteome</keyword>
<gene>
    <name evidence="4" type="ORF">QN277_006346</name>
</gene>
<reference evidence="4" key="1">
    <citation type="submission" date="2023-10" db="EMBL/GenBank/DDBJ databases">
        <title>Chromosome-level genome of the transformable northern wattle, Acacia crassicarpa.</title>
        <authorList>
            <person name="Massaro I."/>
            <person name="Sinha N.R."/>
            <person name="Poethig S."/>
            <person name="Leichty A.R."/>
        </authorList>
    </citation>
    <scope>NUCLEOTIDE SEQUENCE</scope>
    <source>
        <strain evidence="4">Acra3RX</strain>
        <tissue evidence="4">Leaf</tissue>
    </source>
</reference>
<dbReference type="PANTHER" id="PTHR15197">
    <property type="entry name" value="COILIN P80"/>
    <property type="match status" value="1"/>
</dbReference>
<dbReference type="GO" id="GO:0015030">
    <property type="term" value="C:Cajal body"/>
    <property type="evidence" value="ECO:0007669"/>
    <property type="project" value="TreeGrafter"/>
</dbReference>
<feature type="domain" description="Coilin tudor" evidence="3">
    <location>
        <begin position="416"/>
        <end position="520"/>
    </location>
</feature>
<feature type="region of interest" description="Disordered" evidence="1">
    <location>
        <begin position="182"/>
        <end position="334"/>
    </location>
</feature>
<dbReference type="Pfam" id="PF23086">
    <property type="entry name" value="Tudor_Coilin"/>
    <property type="match status" value="1"/>
</dbReference>
<feature type="compositionally biased region" description="Polar residues" evidence="1">
    <location>
        <begin position="550"/>
        <end position="561"/>
    </location>
</feature>
<dbReference type="InterPro" id="IPR056398">
    <property type="entry name" value="Tudor_Coilin"/>
</dbReference>